<feature type="transmembrane region" description="Helical" evidence="7">
    <location>
        <begin position="291"/>
        <end position="309"/>
    </location>
</feature>
<dbReference type="OrthoDB" id="6510177at2759"/>
<dbReference type="AlphaFoldDB" id="A0A0M3IYD2"/>
<feature type="domain" description="SSD" evidence="9">
    <location>
        <begin position="269"/>
        <end position="419"/>
    </location>
</feature>
<reference evidence="12" key="1">
    <citation type="submission" date="2017-02" db="UniProtKB">
        <authorList>
            <consortium name="WormBaseParasite"/>
        </authorList>
    </citation>
    <scope>IDENTIFICATION</scope>
</reference>
<keyword evidence="3 7" id="KW-0812">Transmembrane</keyword>
<organism evidence="12">
    <name type="scientific">Anisakis simplex</name>
    <name type="common">Herring worm</name>
    <dbReference type="NCBI Taxonomy" id="6269"/>
    <lineage>
        <taxon>Eukaryota</taxon>
        <taxon>Metazoa</taxon>
        <taxon>Ecdysozoa</taxon>
        <taxon>Nematoda</taxon>
        <taxon>Chromadorea</taxon>
        <taxon>Rhabditida</taxon>
        <taxon>Spirurina</taxon>
        <taxon>Ascaridomorpha</taxon>
        <taxon>Ascaridoidea</taxon>
        <taxon>Anisakidae</taxon>
        <taxon>Anisakis</taxon>
        <taxon>Anisakis simplex complex</taxon>
    </lineage>
</organism>
<keyword evidence="11" id="KW-1185">Reference proteome</keyword>
<sequence>MHPVTFLLIPVCFFSLFLFPFISALQQLFNESSAIGSTNLYSPDHSPNYAAKQRMGLYFPDGGHFSDRTFLSSNLRVLILESKYGSVFDERFVTYYAQLRGQLENISVRFHLLWIVRRSSVFQQIVHNGKTISYAQQCADQTHNDLHCLPDAFLMANSPLGRLFPLTIPYWNISAFKTRQSIYVGLLFGGVHVDPKSQHLKAARFVKMPFNMPPLKDQKAEAQFDRYWSETIRTLKPPRFVGITTWDHGQHETDMKLITIRTRRLLPLLVAALLLFCTVSTMRRERAFRKPLLALGGVVSAGCAIVTSFGMLHTIGIQLIQIALITPFLVLWDKNKGSVRSESTIVFTCSDIASIKCHNYNFRKSIASILLTSLDNVMVFSVGTLSVFPVMRIFCLYCAVSLLIVFAFQVTLFGSFIVIDTLRLCNESVPIEICIPSIKQFSSSPSSSVSSSTCSSASTIRKIKFSGRRGCGFLSPLSSLWSVFESWPFVTLISLSYMIYVIVSVMILNNNIEIGLLPSSLLPDDSITYSYLRQHEKYFWEYNIPMEVLIEGEYQYSTPITRHNILRAVASIENDEHTLEASFWLSDFDEFIR</sequence>
<dbReference type="EMBL" id="UYRR01000061">
    <property type="protein sequence ID" value="VDK17434.1"/>
    <property type="molecule type" value="Genomic_DNA"/>
</dbReference>
<feature type="chain" id="PRO_5043120750" evidence="8">
    <location>
        <begin position="25"/>
        <end position="593"/>
    </location>
</feature>
<evidence type="ECO:0000256" key="5">
    <source>
        <dbReference type="ARBA" id="ARBA00023136"/>
    </source>
</evidence>
<dbReference type="PANTHER" id="PTHR10796:SF181">
    <property type="entry name" value="SSD DOMAIN-CONTAINING PROTEIN"/>
    <property type="match status" value="1"/>
</dbReference>
<evidence type="ECO:0000313" key="10">
    <source>
        <dbReference type="EMBL" id="VDK17434.1"/>
    </source>
</evidence>
<keyword evidence="5 7" id="KW-0472">Membrane</keyword>
<accession>A0A0M3IYD2</accession>
<comment type="subcellular location">
    <subcellularLocation>
        <location evidence="1">Membrane</location>
        <topology evidence="1">Multi-pass membrane protein</topology>
    </subcellularLocation>
</comment>
<evidence type="ECO:0000313" key="11">
    <source>
        <dbReference type="Proteomes" id="UP000267096"/>
    </source>
</evidence>
<dbReference type="Proteomes" id="UP000267096">
    <property type="component" value="Unassembled WGS sequence"/>
</dbReference>
<dbReference type="InterPro" id="IPR000731">
    <property type="entry name" value="SSD"/>
</dbReference>
<feature type="signal peptide" evidence="8">
    <location>
        <begin position="1"/>
        <end position="24"/>
    </location>
</feature>
<name>A0A0M3IYD2_ANISI</name>
<gene>
    <name evidence="10" type="ORF">ASIM_LOCUS165</name>
</gene>
<evidence type="ECO:0000256" key="3">
    <source>
        <dbReference type="ARBA" id="ARBA00022692"/>
    </source>
</evidence>
<dbReference type="InterPro" id="IPR051697">
    <property type="entry name" value="Patched_domain-protein"/>
</dbReference>
<feature type="transmembrane region" description="Helical" evidence="7">
    <location>
        <begin position="487"/>
        <end position="508"/>
    </location>
</feature>
<dbReference type="InterPro" id="IPR003392">
    <property type="entry name" value="PTHD_SSD"/>
</dbReference>
<proteinExistence type="inferred from homology"/>
<evidence type="ECO:0000256" key="7">
    <source>
        <dbReference type="SAM" id="Phobius"/>
    </source>
</evidence>
<dbReference type="Pfam" id="PF02460">
    <property type="entry name" value="Patched"/>
    <property type="match status" value="1"/>
</dbReference>
<dbReference type="GO" id="GO:0006897">
    <property type="term" value="P:endocytosis"/>
    <property type="evidence" value="ECO:0007669"/>
    <property type="project" value="TreeGrafter"/>
</dbReference>
<keyword evidence="8" id="KW-0732">Signal</keyword>
<evidence type="ECO:0000256" key="1">
    <source>
        <dbReference type="ARBA" id="ARBA00004141"/>
    </source>
</evidence>
<reference evidence="10 11" key="2">
    <citation type="submission" date="2018-11" db="EMBL/GenBank/DDBJ databases">
        <authorList>
            <consortium name="Pathogen Informatics"/>
        </authorList>
    </citation>
    <scope>NUCLEOTIDE SEQUENCE [LARGE SCALE GENOMIC DNA]</scope>
</reference>
<dbReference type="GO" id="GO:0030659">
    <property type="term" value="C:cytoplasmic vesicle membrane"/>
    <property type="evidence" value="ECO:0007669"/>
    <property type="project" value="TreeGrafter"/>
</dbReference>
<evidence type="ECO:0000256" key="2">
    <source>
        <dbReference type="ARBA" id="ARBA00005585"/>
    </source>
</evidence>
<dbReference type="WBParaSite" id="ASIM_0000025401-mRNA-1">
    <property type="protein sequence ID" value="ASIM_0000025401-mRNA-1"/>
    <property type="gene ID" value="ASIM_0000025401"/>
</dbReference>
<evidence type="ECO:0000256" key="4">
    <source>
        <dbReference type="ARBA" id="ARBA00022989"/>
    </source>
</evidence>
<keyword evidence="4 7" id="KW-1133">Transmembrane helix</keyword>
<dbReference type="PROSITE" id="PS50156">
    <property type="entry name" value="SSD"/>
    <property type="match status" value="1"/>
</dbReference>
<dbReference type="PANTHER" id="PTHR10796">
    <property type="entry name" value="PATCHED-RELATED"/>
    <property type="match status" value="1"/>
</dbReference>
<dbReference type="GO" id="GO:0018996">
    <property type="term" value="P:molting cycle, collagen and cuticulin-based cuticle"/>
    <property type="evidence" value="ECO:0007669"/>
    <property type="project" value="TreeGrafter"/>
</dbReference>
<evidence type="ECO:0000259" key="9">
    <source>
        <dbReference type="PROSITE" id="PS50156"/>
    </source>
</evidence>
<feature type="transmembrane region" description="Helical" evidence="7">
    <location>
        <begin position="265"/>
        <end position="282"/>
    </location>
</feature>
<keyword evidence="6" id="KW-0325">Glycoprotein</keyword>
<feature type="transmembrane region" description="Helical" evidence="7">
    <location>
        <begin position="394"/>
        <end position="419"/>
    </location>
</feature>
<evidence type="ECO:0000256" key="6">
    <source>
        <dbReference type="ARBA" id="ARBA00023180"/>
    </source>
</evidence>
<protein>
    <submittedName>
        <fullName evidence="12">Patched-related protein 9 (inferred by orthology to a C. elegans protein)</fullName>
    </submittedName>
</protein>
<comment type="similarity">
    <text evidence="2">Belongs to the patched family.</text>
</comment>
<evidence type="ECO:0000313" key="12">
    <source>
        <dbReference type="WBParaSite" id="ASIM_0000025401-mRNA-1"/>
    </source>
</evidence>
<evidence type="ECO:0000256" key="8">
    <source>
        <dbReference type="SAM" id="SignalP"/>
    </source>
</evidence>
<dbReference type="GO" id="GO:0005886">
    <property type="term" value="C:plasma membrane"/>
    <property type="evidence" value="ECO:0007669"/>
    <property type="project" value="TreeGrafter"/>
</dbReference>